<name>A0A365PLH9_ACIJU</name>
<dbReference type="InterPro" id="IPR003959">
    <property type="entry name" value="ATPase_AAA_core"/>
</dbReference>
<dbReference type="InterPro" id="IPR027417">
    <property type="entry name" value="P-loop_NTPase"/>
</dbReference>
<dbReference type="RefSeq" id="WP_112986720.1">
    <property type="nucleotide sequence ID" value="NZ_QEWH01000019.1"/>
</dbReference>
<dbReference type="InterPro" id="IPR051396">
    <property type="entry name" value="Bact_Antivir_Def_Nuclease"/>
</dbReference>
<dbReference type="PANTHER" id="PTHR43581">
    <property type="entry name" value="ATP/GTP PHOSPHATASE"/>
    <property type="match status" value="1"/>
</dbReference>
<dbReference type="SUPFAM" id="SSF52540">
    <property type="entry name" value="P-loop containing nucleoside triphosphate hydrolases"/>
    <property type="match status" value="1"/>
</dbReference>
<gene>
    <name evidence="2" type="ORF">DC346_03255</name>
</gene>
<dbReference type="Gene3D" id="3.40.50.300">
    <property type="entry name" value="P-loop containing nucleotide triphosphate hydrolases"/>
    <property type="match status" value="1"/>
</dbReference>
<dbReference type="GO" id="GO:0016887">
    <property type="term" value="F:ATP hydrolysis activity"/>
    <property type="evidence" value="ECO:0007669"/>
    <property type="project" value="InterPro"/>
</dbReference>
<protein>
    <submittedName>
        <fullName evidence="2">AAA family ATPase</fullName>
    </submittedName>
</protein>
<dbReference type="AlphaFoldDB" id="A0A365PLH9"/>
<dbReference type="InterPro" id="IPR003593">
    <property type="entry name" value="AAA+_ATPase"/>
</dbReference>
<proteinExistence type="predicted"/>
<dbReference type="Proteomes" id="UP000253688">
    <property type="component" value="Unassembled WGS sequence"/>
</dbReference>
<evidence type="ECO:0000313" key="3">
    <source>
        <dbReference type="Proteomes" id="UP000253688"/>
    </source>
</evidence>
<dbReference type="SMART" id="SM00382">
    <property type="entry name" value="AAA"/>
    <property type="match status" value="1"/>
</dbReference>
<evidence type="ECO:0000259" key="1">
    <source>
        <dbReference type="SMART" id="SM00382"/>
    </source>
</evidence>
<comment type="caution">
    <text evidence="2">The sequence shown here is derived from an EMBL/GenBank/DDBJ whole genome shotgun (WGS) entry which is preliminary data.</text>
</comment>
<dbReference type="CDD" id="cd00267">
    <property type="entry name" value="ABC_ATPase"/>
    <property type="match status" value="1"/>
</dbReference>
<sequence>MKYLKSFTINNHNLKIQGKNLIITGNNGAGKTILLNELYNEIKKSIDIDKLERKENSYSKLTKISNEVNTYKDVLDIDESFLKELEYILSKEENLPKSDFKSHIERIYSIYDKKFSAFLTEYHNYKSSMKYTDIYSSFDPKDEIDSQLFSNNSSKKYFFNKIEHIQNSKNIIQKSFQELINKKINIVFYDPISLKNKILGNSATCTLFTASRLYSPETYREMGSHYDICDLKYYKDKALDLFDHDLEGSFERYIIEERKNSLTTTYKNKYEKWLLNVESDLKFIFENETTKLSFDDRNNRVLIIQNNGNKFFGLKELPSGFKAIFNIYSSLLMRARLLNINHTDLEGLVIIDEIDVHLHISLQKKILPFLIKSFPEIQFIVSTHSPFVITSTKDTVVYDISSGEFFEDDLSHYSYEAVIKGLFHVNPQSDHLKTEIQTISTILNSDPNNYEKLRETLKNITPYAKQLDVESKSFYFKALNHLLDNQELGELDV</sequence>
<dbReference type="Pfam" id="PF13304">
    <property type="entry name" value="AAA_21"/>
    <property type="match status" value="1"/>
</dbReference>
<dbReference type="PANTHER" id="PTHR43581:SF2">
    <property type="entry name" value="EXCINUCLEASE ATPASE SUBUNIT"/>
    <property type="match status" value="1"/>
</dbReference>
<organism evidence="2 3">
    <name type="scientific">Acinetobacter junii</name>
    <dbReference type="NCBI Taxonomy" id="40215"/>
    <lineage>
        <taxon>Bacteria</taxon>
        <taxon>Pseudomonadati</taxon>
        <taxon>Pseudomonadota</taxon>
        <taxon>Gammaproteobacteria</taxon>
        <taxon>Moraxellales</taxon>
        <taxon>Moraxellaceae</taxon>
        <taxon>Acinetobacter</taxon>
    </lineage>
</organism>
<dbReference type="GO" id="GO:0005524">
    <property type="term" value="F:ATP binding"/>
    <property type="evidence" value="ECO:0007669"/>
    <property type="project" value="InterPro"/>
</dbReference>
<accession>A0A365PLH9</accession>
<evidence type="ECO:0000313" key="2">
    <source>
        <dbReference type="EMBL" id="RBA49286.1"/>
    </source>
</evidence>
<dbReference type="EMBL" id="QEWH01000019">
    <property type="protein sequence ID" value="RBA49286.1"/>
    <property type="molecule type" value="Genomic_DNA"/>
</dbReference>
<feature type="domain" description="AAA+ ATPase" evidence="1">
    <location>
        <begin position="17"/>
        <end position="411"/>
    </location>
</feature>
<reference evidence="2 3" key="1">
    <citation type="submission" date="2018-04" db="EMBL/GenBank/DDBJ databases">
        <title>Acinetobacter junii Genome sequencing and assembly.</title>
        <authorList>
            <person name="Su J."/>
            <person name="Rensing C."/>
            <person name="Mazhar H.S."/>
        </authorList>
    </citation>
    <scope>NUCLEOTIDE SEQUENCE [LARGE SCALE GENOMIC DNA]</scope>
    <source>
        <strain evidence="2 3">SC22</strain>
    </source>
</reference>